<proteinExistence type="predicted"/>
<reference evidence="1" key="1">
    <citation type="submission" date="2021-10" db="EMBL/GenBank/DDBJ databases">
        <title>Anaerobic single-cell dispensing facilitates the cultivation of human gut bacteria.</title>
        <authorList>
            <person name="Afrizal A."/>
        </authorList>
    </citation>
    <scope>NUCLEOTIDE SEQUENCE</scope>
    <source>
        <strain evidence="1">CLA-AA-H272</strain>
    </source>
</reference>
<sequence length="295" mass="32764">MFGYVRPSDGHLTAEDKQRFQAAYCGLCRSLGRRYGLAARMILNYDLAFLAMLLSREPECPTAHCRCPAHPIRGCDALEPQSAFDTAADLSVILTWWQLTDGVADHGFFRGLPYRAALLALGRAYRKARARRPGFDERTRAHLEELARLEGERCPSMDRAADAFAALLAGAAEEEPDPVRRRVLEQLLYHLGRWIYLVDAADDLKKDVKSGSYNPLVYRFHAECGTLTAEDRAALAATLDSSVRAMAAAFELADFGPWRAIIESVVYEGLYAVGAAVLNGTFRKGHRRKQRKAGA</sequence>
<dbReference type="Proteomes" id="UP001199319">
    <property type="component" value="Unassembled WGS sequence"/>
</dbReference>
<dbReference type="RefSeq" id="WP_302928234.1">
    <property type="nucleotide sequence ID" value="NZ_JAJEPW010000010.1"/>
</dbReference>
<evidence type="ECO:0000313" key="1">
    <source>
        <dbReference type="EMBL" id="MCC2128933.1"/>
    </source>
</evidence>
<evidence type="ECO:0000313" key="2">
    <source>
        <dbReference type="Proteomes" id="UP001199319"/>
    </source>
</evidence>
<organism evidence="1 2">
    <name type="scientific">Brotocaccenecus cirricatena</name>
    <dbReference type="NCBI Taxonomy" id="3064195"/>
    <lineage>
        <taxon>Bacteria</taxon>
        <taxon>Bacillati</taxon>
        <taxon>Bacillota</taxon>
        <taxon>Clostridia</taxon>
        <taxon>Eubacteriales</taxon>
        <taxon>Oscillospiraceae</taxon>
        <taxon>Brotocaccenecus</taxon>
    </lineage>
</organism>
<comment type="caution">
    <text evidence="1">The sequence shown here is derived from an EMBL/GenBank/DDBJ whole genome shotgun (WGS) entry which is preliminary data.</text>
</comment>
<accession>A0AAE3AFC9</accession>
<gene>
    <name evidence="1" type="ORF">LKD37_05270</name>
</gene>
<name>A0AAE3AFC9_9FIRM</name>
<dbReference type="Pfam" id="PF18937">
    <property type="entry name" value="DUF5685"/>
    <property type="match status" value="1"/>
</dbReference>
<protein>
    <submittedName>
        <fullName evidence="1">DUF5685 family protein</fullName>
    </submittedName>
</protein>
<dbReference type="InterPro" id="IPR043740">
    <property type="entry name" value="DUF5685"/>
</dbReference>
<keyword evidence="2" id="KW-1185">Reference proteome</keyword>
<dbReference type="AlphaFoldDB" id="A0AAE3AFC9"/>
<dbReference type="EMBL" id="JAJEPW010000010">
    <property type="protein sequence ID" value="MCC2128933.1"/>
    <property type="molecule type" value="Genomic_DNA"/>
</dbReference>